<dbReference type="WBParaSite" id="PS1159_v2.g21890.t1">
    <property type="protein sequence ID" value="PS1159_v2.g21890.t1"/>
    <property type="gene ID" value="PS1159_v2.g21890"/>
</dbReference>
<accession>A0AC35FXN7</accession>
<protein>
    <submittedName>
        <fullName evidence="2">Uncharacterized protein</fullName>
    </submittedName>
</protein>
<evidence type="ECO:0000313" key="1">
    <source>
        <dbReference type="Proteomes" id="UP000887580"/>
    </source>
</evidence>
<reference evidence="2" key="1">
    <citation type="submission" date="2022-11" db="UniProtKB">
        <authorList>
            <consortium name="WormBaseParasite"/>
        </authorList>
    </citation>
    <scope>IDENTIFICATION</scope>
</reference>
<sequence>MTKITSIVILSFLLAISLATFITAAEDITITTKGQVFTYEAGQEAELPCQVQDSNKDYPVIWKRNEDKILFIDEEAQEEFAGKLEVRKENSNNLLIISKIAPYDSANYTCMLNDEIKIMHKLVVIVPPKVTISLNSVLTRQGENVTVRCFGTGEPRPTIDWRRIGKEIPNSAAVLKDGTLQLPLINVSSSGTYECIGSNKYGKNATARIEITVNAREERDGNMKEEAIPTVETNKTYISVNEGDKVELVCRYDGNPSPEANWLINSFSLNVTTESAKFENGYSYTTLTINNITAKSFGDYICRVSNKMGQVQTQIHVSAAPGPPALTVLENNEIQWDVESKQPIKEYKVLYRPANEDKFNSFQTFRASKDDQRGDIWHRTIKLDFLKPDTEYEIQVQARNGYGWGSNARNYVKVKTSSQEEKKTEKTNANSAMTAVASSLPLLIISGYIFCGY</sequence>
<proteinExistence type="predicted"/>
<evidence type="ECO:0000313" key="2">
    <source>
        <dbReference type="WBParaSite" id="PS1159_v2.g21890.t1"/>
    </source>
</evidence>
<organism evidence="1 2">
    <name type="scientific">Panagrolaimus sp. PS1159</name>
    <dbReference type="NCBI Taxonomy" id="55785"/>
    <lineage>
        <taxon>Eukaryota</taxon>
        <taxon>Metazoa</taxon>
        <taxon>Ecdysozoa</taxon>
        <taxon>Nematoda</taxon>
        <taxon>Chromadorea</taxon>
        <taxon>Rhabditida</taxon>
        <taxon>Tylenchina</taxon>
        <taxon>Panagrolaimomorpha</taxon>
        <taxon>Panagrolaimoidea</taxon>
        <taxon>Panagrolaimidae</taxon>
        <taxon>Panagrolaimus</taxon>
    </lineage>
</organism>
<dbReference type="Proteomes" id="UP000887580">
    <property type="component" value="Unplaced"/>
</dbReference>
<name>A0AC35FXN7_9BILA</name>